<dbReference type="GO" id="GO:0005886">
    <property type="term" value="C:plasma membrane"/>
    <property type="evidence" value="ECO:0007669"/>
    <property type="project" value="TreeGrafter"/>
</dbReference>
<reference evidence="1" key="1">
    <citation type="submission" date="2023-01" db="EMBL/GenBank/DDBJ databases">
        <title>Metagenome sequencing of chrysophaentin producing Chrysophaeum taylorii.</title>
        <authorList>
            <person name="Davison J."/>
            <person name="Bewley C."/>
        </authorList>
    </citation>
    <scope>NUCLEOTIDE SEQUENCE</scope>
    <source>
        <strain evidence="1">NIES-1699</strain>
    </source>
</reference>
<dbReference type="EMBL" id="JAQMWT010000391">
    <property type="protein sequence ID" value="KAJ8602046.1"/>
    <property type="molecule type" value="Genomic_DNA"/>
</dbReference>
<dbReference type="PANTHER" id="PTHR16092:SF14">
    <property type="entry name" value="EXOCYST COMPLEX COMPONENT 1 ISOFORM X1"/>
    <property type="match status" value="1"/>
</dbReference>
<dbReference type="AlphaFoldDB" id="A0AAD7UBS1"/>
<dbReference type="GO" id="GO:0006887">
    <property type="term" value="P:exocytosis"/>
    <property type="evidence" value="ECO:0007669"/>
    <property type="project" value="TreeGrafter"/>
</dbReference>
<dbReference type="PANTHER" id="PTHR16092">
    <property type="entry name" value="SEC3/SYNTAXIN-RELATED"/>
    <property type="match status" value="1"/>
</dbReference>
<gene>
    <name evidence="1" type="ORF">CTAYLR_002757</name>
</gene>
<name>A0AAD7UBS1_9STRA</name>
<organism evidence="1 2">
    <name type="scientific">Chrysophaeum taylorii</name>
    <dbReference type="NCBI Taxonomy" id="2483200"/>
    <lineage>
        <taxon>Eukaryota</taxon>
        <taxon>Sar</taxon>
        <taxon>Stramenopiles</taxon>
        <taxon>Ochrophyta</taxon>
        <taxon>Pelagophyceae</taxon>
        <taxon>Pelagomonadales</taxon>
        <taxon>Pelagomonadaceae</taxon>
        <taxon>Chrysophaeum</taxon>
    </lineage>
</organism>
<protein>
    <submittedName>
        <fullName evidence="1">Uncharacterized protein</fullName>
    </submittedName>
</protein>
<keyword evidence="2" id="KW-1185">Reference proteome</keyword>
<proteinExistence type="predicted"/>
<dbReference type="Proteomes" id="UP001230188">
    <property type="component" value="Unassembled WGS sequence"/>
</dbReference>
<comment type="caution">
    <text evidence="1">The sequence shown here is derived from an EMBL/GenBank/DDBJ whole genome shotgun (WGS) entry which is preliminary data.</text>
</comment>
<dbReference type="GO" id="GO:0000145">
    <property type="term" value="C:exocyst"/>
    <property type="evidence" value="ECO:0007669"/>
    <property type="project" value="TreeGrafter"/>
</dbReference>
<accession>A0AAD7UBS1</accession>
<dbReference type="GO" id="GO:0006893">
    <property type="term" value="P:Golgi to plasma membrane transport"/>
    <property type="evidence" value="ECO:0007669"/>
    <property type="project" value="TreeGrafter"/>
</dbReference>
<evidence type="ECO:0000313" key="1">
    <source>
        <dbReference type="EMBL" id="KAJ8602046.1"/>
    </source>
</evidence>
<evidence type="ECO:0000313" key="2">
    <source>
        <dbReference type="Proteomes" id="UP001230188"/>
    </source>
</evidence>
<dbReference type="GO" id="GO:0005546">
    <property type="term" value="F:phosphatidylinositol-4,5-bisphosphate binding"/>
    <property type="evidence" value="ECO:0007669"/>
    <property type="project" value="TreeGrafter"/>
</dbReference>
<sequence length="661" mass="72164">MEGAALDVRAAVEVVQARLSGISSVSEDPGSSEEERARKQRAVLRELDGLDLSLSFEEVKTIMEQRVREARGASIEYVVAWEIEEELSLVSSESAAVPGALAKLEKRLDEVESWLAANHEDLEGLKAGMDELVKENAAIDVQRQNLAKLGSSLEKLVCPNEGLALGAGVEDALRDPAKHRPQVVASAVEALRTAIDRAGKLRGQLRAVDEREEHLSELRDAFAAAAERHARRKVERLARTQEVASLDAMNAGALRSSLRHRQRELHAAVKTDLGPLLEALGSLGRRDSLRRLRGAFAAATREKAYGPLLKAYARALAESSPSAALARALEDIAPFVADERDLSEKAFPSGGDDSLASQFADLGASLLAMVDAAEAVEAAALLAVVEDASRDSPAFLREIFDTLRQSATRKWTAFADQRCKWIASIDVLRKRDHASGPASTALEVVAFSDRLETVIQRVPKLAKTRALLSDAVAEPAYDRLASAFDDWLKRAVHADSKYGVVVALENNDFVAARLSSHARASPALKALAVRSSAKAADAIKQYADWMWAYEFTKLDAYFGKLQDLAAKRGISDAKAAAARESHRVTLSLVDDNLGKIFRRLDKHFPSGSRCDPNLRPKLRTALLDRFRAIWAKYDSISRAIFSVPFEPTTAQFDKLAKAHFP</sequence>